<feature type="region of interest" description="Disordered" evidence="4">
    <location>
        <begin position="1"/>
        <end position="34"/>
    </location>
</feature>
<feature type="compositionally biased region" description="Basic residues" evidence="4">
    <location>
        <begin position="1253"/>
        <end position="1264"/>
    </location>
</feature>
<feature type="region of interest" description="Disordered" evidence="4">
    <location>
        <begin position="1059"/>
        <end position="1171"/>
    </location>
</feature>
<feature type="domain" description="RRP12 N-terminal HEAT" evidence="6">
    <location>
        <begin position="121"/>
        <end position="278"/>
    </location>
</feature>
<dbReference type="InterPro" id="IPR052087">
    <property type="entry name" value="RRP12"/>
</dbReference>
<dbReference type="InterPro" id="IPR057860">
    <property type="entry name" value="HEAT_RRP12_N"/>
</dbReference>
<feature type="compositionally biased region" description="Basic and acidic residues" evidence="4">
    <location>
        <begin position="1216"/>
        <end position="1225"/>
    </location>
</feature>
<dbReference type="STRING" id="34508.A0A4U5NGF6"/>
<dbReference type="Gene3D" id="1.25.10.10">
    <property type="entry name" value="Leucine-rich Repeat Variant"/>
    <property type="match status" value="1"/>
</dbReference>
<keyword evidence="8" id="KW-1185">Reference proteome</keyword>
<dbReference type="EMBL" id="AZBU02000004">
    <property type="protein sequence ID" value="TKR81770.1"/>
    <property type="molecule type" value="Genomic_DNA"/>
</dbReference>
<evidence type="ECO:0000256" key="4">
    <source>
        <dbReference type="SAM" id="MobiDB-lite"/>
    </source>
</evidence>
<proteinExistence type="inferred from homology"/>
<keyword evidence="3" id="KW-0539">Nucleus</keyword>
<dbReference type="Pfam" id="PF25772">
    <property type="entry name" value="HEAT_RRP12_N"/>
    <property type="match status" value="1"/>
</dbReference>
<organism evidence="7 8">
    <name type="scientific">Steinernema carpocapsae</name>
    <name type="common">Entomopathogenic nematode</name>
    <dbReference type="NCBI Taxonomy" id="34508"/>
    <lineage>
        <taxon>Eukaryota</taxon>
        <taxon>Metazoa</taxon>
        <taxon>Ecdysozoa</taxon>
        <taxon>Nematoda</taxon>
        <taxon>Chromadorea</taxon>
        <taxon>Rhabditida</taxon>
        <taxon>Tylenchina</taxon>
        <taxon>Panagrolaimomorpha</taxon>
        <taxon>Strongyloidoidea</taxon>
        <taxon>Steinernematidae</taxon>
        <taxon>Steinernema</taxon>
    </lineage>
</organism>
<gene>
    <name evidence="7" type="ORF">L596_015593</name>
</gene>
<accession>A0A4U5NGF6</accession>
<reference evidence="7 8" key="1">
    <citation type="journal article" date="2015" name="Genome Biol.">
        <title>Comparative genomics of Steinernema reveals deeply conserved gene regulatory networks.</title>
        <authorList>
            <person name="Dillman A.R."/>
            <person name="Macchietto M."/>
            <person name="Porter C.F."/>
            <person name="Rogers A."/>
            <person name="Williams B."/>
            <person name="Antoshechkin I."/>
            <person name="Lee M.M."/>
            <person name="Goodwin Z."/>
            <person name="Lu X."/>
            <person name="Lewis E.E."/>
            <person name="Goodrich-Blair H."/>
            <person name="Stock S.P."/>
            <person name="Adams B.J."/>
            <person name="Sternberg P.W."/>
            <person name="Mortazavi A."/>
        </authorList>
    </citation>
    <scope>NUCLEOTIDE SEQUENCE [LARGE SCALE GENOMIC DNA]</scope>
    <source>
        <strain evidence="7 8">ALL</strain>
    </source>
</reference>
<evidence type="ECO:0000256" key="3">
    <source>
        <dbReference type="ARBA" id="ARBA00023242"/>
    </source>
</evidence>
<evidence type="ECO:0000259" key="5">
    <source>
        <dbReference type="Pfam" id="PF08161"/>
    </source>
</evidence>
<comment type="caution">
    <text evidence="7">The sequence shown here is derived from an EMBL/GenBank/DDBJ whole genome shotgun (WGS) entry which is preliminary data.</text>
</comment>
<evidence type="ECO:0000259" key="6">
    <source>
        <dbReference type="Pfam" id="PF25772"/>
    </source>
</evidence>
<evidence type="ECO:0000256" key="2">
    <source>
        <dbReference type="ARBA" id="ARBA00007690"/>
    </source>
</evidence>
<dbReference type="GO" id="GO:0005634">
    <property type="term" value="C:nucleus"/>
    <property type="evidence" value="ECO:0007669"/>
    <property type="project" value="UniProtKB-SubCell"/>
</dbReference>
<dbReference type="OrthoDB" id="2192888at2759"/>
<evidence type="ECO:0000313" key="7">
    <source>
        <dbReference type="EMBL" id="TKR81770.1"/>
    </source>
</evidence>
<comment type="subcellular location">
    <subcellularLocation>
        <location evidence="1">Nucleus</location>
    </subcellularLocation>
</comment>
<dbReference type="SUPFAM" id="SSF48371">
    <property type="entry name" value="ARM repeat"/>
    <property type="match status" value="1"/>
</dbReference>
<evidence type="ECO:0000256" key="1">
    <source>
        <dbReference type="ARBA" id="ARBA00004123"/>
    </source>
</evidence>
<protein>
    <submittedName>
        <fullName evidence="7">Uncharacterized protein</fullName>
    </submittedName>
</protein>
<dbReference type="Pfam" id="PF08161">
    <property type="entry name" value="RRP12_HEAT"/>
    <property type="match status" value="1"/>
</dbReference>
<feature type="compositionally biased region" description="Acidic residues" evidence="4">
    <location>
        <begin position="1103"/>
        <end position="1114"/>
    </location>
</feature>
<feature type="compositionally biased region" description="Acidic residues" evidence="4">
    <location>
        <begin position="1204"/>
        <end position="1215"/>
    </location>
</feature>
<dbReference type="PANTHER" id="PTHR48287">
    <property type="entry name" value="ARM REPEAT SUPERFAMILY PROTEIN"/>
    <property type="match status" value="1"/>
</dbReference>
<dbReference type="PANTHER" id="PTHR48287:SF1">
    <property type="entry name" value="ARM REPEAT SUPERFAMILY PROTEIN"/>
    <property type="match status" value="1"/>
</dbReference>
<feature type="region of interest" description="Disordered" evidence="4">
    <location>
        <begin position="1193"/>
        <end position="1286"/>
    </location>
</feature>
<feature type="compositionally biased region" description="Acidic residues" evidence="4">
    <location>
        <begin position="1072"/>
        <end position="1081"/>
    </location>
</feature>
<evidence type="ECO:0000313" key="8">
    <source>
        <dbReference type="Proteomes" id="UP000298663"/>
    </source>
</evidence>
<feature type="compositionally biased region" description="Basic and acidic residues" evidence="4">
    <location>
        <begin position="1160"/>
        <end position="1171"/>
    </location>
</feature>
<comment type="similarity">
    <text evidence="2">Belongs to the RRP12 family.</text>
</comment>
<feature type="domain" description="RRP12 HEAT" evidence="5">
    <location>
        <begin position="464"/>
        <end position="694"/>
    </location>
</feature>
<sequence length="1286" mass="142914">MGGKFRHRVTGSKYKTRVPKGMSSESNPTKSRYREQARTARLNGQIPLVAVDDQFPSVSATELKNDLVMEQIPLDAMSLGNDEAPESSSNFNDARSTLSNGTELTHYSGFTTCTNPNFDVVHRIWKSGSNLQTDVVAVLAAVSEIIKEQGGTETDTEYYAALLSALESTPKDETERVGATAYLLSLIVKKISKDVLQSTFSQTCKILTDKLAEQYQEENAAALKNIIQVLGFVLRAQPISIWQFANNKNLLVSISQFVMHEKPWVRTMARRVVRAILTDPVKSLDNGLHPCASSVGNFIASRIEDIDDTSAARMLCLLEGTLYKMPSEIFGRIAVSILKLTTRPNGSLKCTAFQCLQRTLQLQPSDVVLPVAWNVELIQRIRECPPPTNDVAVCAYWMQALAEAHVCLSMKDAQKSREVIPETIAAIVKIFDTANDALGKVATSIIGRLIDFSVKQDGPSGVIFLTKLGEALTLPNASIWKYVLKSYIKMFEVVGSVLVGEELTATLKTLAELRESDECFCKGDLDMAVGAAVRHIGVPTVLSAIPLDIDVTSKVLATHFRRSWILPVLRVNIQRAPLAYFIRVFLPLASAIHRRLESMEPMTQRLYTMIETQIWDLLPTFCSSANDFETSFREFAPVLGTAINERTDIRLVLLSALRSSLRFALQPDAPAERRAVMESFAKNFLPILFNLYATADDEHQDKGYDINGCRLAVLETIRLYVELASDELLERFTKAAIDKFNDDANSHEVKLYTMDIVAALCGSANVECLSKILTLVHSFFDQRDSAFQKKAFRVLEEIIKRRSEAVVEQFFIENAAVLDNVLLLGVDCIAPPARAALTSIYRYVIADFESYDDLKNFVAKVIIQVVLCLDKDNNRHTRSNAAKAFQDICSRLTELRPIDGEIISSLDAVVAPIYDLVTPMAGDESECTINLEGSRSSLVALNIVAQKFMRLLNASALSKLVAHGCSWINDGRPPVRLLAIRLLRMLVTKMPAYAIYQFKEIILQSTFGQLTADVTNRVRKANRLLLEALVQRFGGAEVSRNTAKPEWLKQIKNIEKAARRKVREANGGGDADMSEDEDDSDDGRSGVSNARTANADTILGLLEDSDEEPSDDETGGPAGMRRAPKTAGSVWLREGDDENMMDLLDQKSLIEKVTTSKPVNPEDRKRKEIKLPEEFKFDKKGRLVIEEILDKKPLVSRKRRAGDDIEDSDNDSDAGSEDKQDDKKSVAKSYKSGGVGIHRKIGGGDSRAQQKPKFSKAMKVKKPGNKSNLQPYEYIPLRKQKKRKKA</sequence>
<dbReference type="InterPro" id="IPR011989">
    <property type="entry name" value="ARM-like"/>
</dbReference>
<dbReference type="InterPro" id="IPR016024">
    <property type="entry name" value="ARM-type_fold"/>
</dbReference>
<dbReference type="InterPro" id="IPR012978">
    <property type="entry name" value="HEAT_RRP12"/>
</dbReference>
<dbReference type="Proteomes" id="UP000298663">
    <property type="component" value="Unassembled WGS sequence"/>
</dbReference>
<reference evidence="7 8" key="2">
    <citation type="journal article" date="2019" name="G3 (Bethesda)">
        <title>Hybrid Assembly of the Genome of the Entomopathogenic Nematode Steinernema carpocapsae Identifies the X-Chromosome.</title>
        <authorList>
            <person name="Serra L."/>
            <person name="Macchietto M."/>
            <person name="Macias-Munoz A."/>
            <person name="McGill C.J."/>
            <person name="Rodriguez I.M."/>
            <person name="Rodriguez B."/>
            <person name="Murad R."/>
            <person name="Mortazavi A."/>
        </authorList>
    </citation>
    <scope>NUCLEOTIDE SEQUENCE [LARGE SCALE GENOMIC DNA]</scope>
    <source>
        <strain evidence="7 8">ALL</strain>
    </source>
</reference>
<feature type="compositionally biased region" description="Basic residues" evidence="4">
    <location>
        <begin position="1"/>
        <end position="18"/>
    </location>
</feature>
<name>A0A4U5NGF6_STECR</name>